<dbReference type="PANTHER" id="PTHR37816:SF3">
    <property type="entry name" value="MODULATES DNA TOPOLOGY"/>
    <property type="match status" value="1"/>
</dbReference>
<dbReference type="InterPro" id="IPR052922">
    <property type="entry name" value="Cytidylate_Kinase-2"/>
</dbReference>
<evidence type="ECO:0000313" key="2">
    <source>
        <dbReference type="Proteomes" id="UP000249890"/>
    </source>
</evidence>
<protein>
    <submittedName>
        <fullName evidence="1">AAA family ATPase</fullName>
    </submittedName>
</protein>
<keyword evidence="2" id="KW-1185">Reference proteome</keyword>
<gene>
    <name evidence="1" type="ORF">B9T62_17640</name>
</gene>
<dbReference type="InterPro" id="IPR027417">
    <property type="entry name" value="P-loop_NTPase"/>
</dbReference>
<dbReference type="Proteomes" id="UP000249890">
    <property type="component" value="Chromosome"/>
</dbReference>
<dbReference type="PANTHER" id="PTHR37816">
    <property type="entry name" value="YALI0E33011P"/>
    <property type="match status" value="1"/>
</dbReference>
<organism evidence="1 2">
    <name type="scientific">Paenibacillus donghaensis</name>
    <dbReference type="NCBI Taxonomy" id="414771"/>
    <lineage>
        <taxon>Bacteria</taxon>
        <taxon>Bacillati</taxon>
        <taxon>Bacillota</taxon>
        <taxon>Bacilli</taxon>
        <taxon>Bacillales</taxon>
        <taxon>Paenibacillaceae</taxon>
        <taxon>Paenibacillus</taxon>
    </lineage>
</organism>
<evidence type="ECO:0000313" key="1">
    <source>
        <dbReference type="EMBL" id="ASA22451.1"/>
    </source>
</evidence>
<dbReference type="OrthoDB" id="1201990at2"/>
<dbReference type="AlphaFoldDB" id="A0A2Z2KQ75"/>
<name>A0A2Z2KQ75_9BACL</name>
<proteinExistence type="predicted"/>
<sequence length="186" mass="22191">MKRILVIGSGGTGKSTLSGKLGTIVELPVVHLDSYFWKANWVPTPNEEWDQRIEQWTNEDRWIIDGNYSRTMDARIKRADVIIFLDLPRLLCMYRIIKRRVIYHKKSRPDMNGECAEKLDWEFIKWVWNYRKRSRMNTLRKLDQAKDHQQVIILRTRKQVAEFVQSLVSSQRMEEYDRARNGGNHP</sequence>
<accession>A0A2Z2KQ75</accession>
<dbReference type="EMBL" id="CP021780">
    <property type="protein sequence ID" value="ASA22451.1"/>
    <property type="molecule type" value="Genomic_DNA"/>
</dbReference>
<dbReference type="RefSeq" id="WP_087916450.1">
    <property type="nucleotide sequence ID" value="NZ_CP021780.1"/>
</dbReference>
<dbReference type="SUPFAM" id="SSF52540">
    <property type="entry name" value="P-loop containing nucleoside triphosphate hydrolases"/>
    <property type="match status" value="1"/>
</dbReference>
<dbReference type="Gene3D" id="3.40.50.300">
    <property type="entry name" value="P-loop containing nucleotide triphosphate hydrolases"/>
    <property type="match status" value="1"/>
</dbReference>
<dbReference type="NCBIfam" id="NF005994">
    <property type="entry name" value="PRK08118.1"/>
    <property type="match status" value="1"/>
</dbReference>
<reference evidence="1 2" key="1">
    <citation type="submission" date="2017-06" db="EMBL/GenBank/DDBJ databases">
        <title>Complete genome sequence of Paenibacillus donghaensis KCTC 13049T isolated from East Sea sediment, South Korea.</title>
        <authorList>
            <person name="Jung B.K."/>
            <person name="Hong S.-J."/>
            <person name="Shin J.-H."/>
        </authorList>
    </citation>
    <scope>NUCLEOTIDE SEQUENCE [LARGE SCALE GENOMIC DNA]</scope>
    <source>
        <strain evidence="1 2">KCTC 13049</strain>
    </source>
</reference>
<dbReference type="KEGG" id="pdh:B9T62_17640"/>